<dbReference type="Gene3D" id="3.40.50.300">
    <property type="entry name" value="P-loop containing nucleotide triphosphate hydrolases"/>
    <property type="match status" value="1"/>
</dbReference>
<evidence type="ECO:0000259" key="4">
    <source>
        <dbReference type="SMART" id="SM00382"/>
    </source>
</evidence>
<dbReference type="InterPro" id="IPR003593">
    <property type="entry name" value="AAA+_ATPase"/>
</dbReference>
<evidence type="ECO:0000256" key="1">
    <source>
        <dbReference type="ARBA" id="ARBA00006914"/>
    </source>
</evidence>
<proteinExistence type="inferred from homology"/>
<dbReference type="PANTHER" id="PTHR23073">
    <property type="entry name" value="26S PROTEASOME REGULATORY SUBUNIT"/>
    <property type="match status" value="1"/>
</dbReference>
<dbReference type="GO" id="GO:0005524">
    <property type="term" value="F:ATP binding"/>
    <property type="evidence" value="ECO:0007669"/>
    <property type="project" value="UniProtKB-KW"/>
</dbReference>
<sequence>MSGEPLRAEWERVELLGQCLVRLRAGGPLEDTLLEPLRTAQAGVRRGREEEDSAWKRLRAAALSALEYDVLACVIAPEVEPKVGWLFQQLQPGAAQPSYPSAALLQELLALRHEEGQRLMVALAEDAPLRRLGLIEREEPGAYAAIRPGRGVAARLLGAPEPPLVIPGALRVAGTARWEELILPPSRLELLREFLLWIRHRQVVVEQWGGRAVGGPVALFAGTSGTGKTFAASVLATELGWPLYRVDLGALVSKYIGETEKNLNRLFGAAHGREVILLFDEADSLFGKRGEVREARDRYANLEVSHLLARIEQHEGPCILTTNLKGHLDPAFTRRFQLVVEFPRPDAQAQARLWRGQLPPRAPLEPDVDPQLLGTAVSLSGGGIRNAALHAAYLAAGTGGPIGLRHLALAIWRELGKDGRDVSLAELGPLRRYLPEAVPC</sequence>
<accession>A0A250J6C5</accession>
<dbReference type="KEGG" id="cfus:CYFUS_004466"/>
<dbReference type="EMBL" id="CP022098">
    <property type="protein sequence ID" value="ATB39027.1"/>
    <property type="molecule type" value="Genomic_DNA"/>
</dbReference>
<gene>
    <name evidence="5" type="ORF">CYFUS_004466</name>
</gene>
<dbReference type="GO" id="GO:0016887">
    <property type="term" value="F:ATP hydrolysis activity"/>
    <property type="evidence" value="ECO:0007669"/>
    <property type="project" value="InterPro"/>
</dbReference>
<dbReference type="AlphaFoldDB" id="A0A250J6C5"/>
<evidence type="ECO:0000256" key="3">
    <source>
        <dbReference type="ARBA" id="ARBA00022840"/>
    </source>
</evidence>
<dbReference type="Pfam" id="PF22977">
    <property type="entry name" value="WHD"/>
    <property type="match status" value="1"/>
</dbReference>
<keyword evidence="3" id="KW-0067">ATP-binding</keyword>
<dbReference type="CDD" id="cd19481">
    <property type="entry name" value="RecA-like_protease"/>
    <property type="match status" value="1"/>
</dbReference>
<keyword evidence="2" id="KW-0547">Nucleotide-binding</keyword>
<dbReference type="InterPro" id="IPR054472">
    <property type="entry name" value="WHD"/>
</dbReference>
<dbReference type="InterPro" id="IPR050221">
    <property type="entry name" value="26S_Proteasome_ATPase"/>
</dbReference>
<reference evidence="5 6" key="1">
    <citation type="submission" date="2017-06" db="EMBL/GenBank/DDBJ databases">
        <title>Sequencing and comparative analysis of myxobacterial genomes.</title>
        <authorList>
            <person name="Rupp O."/>
            <person name="Goesmann A."/>
            <person name="Sogaard-Andersen L."/>
        </authorList>
    </citation>
    <scope>NUCLEOTIDE SEQUENCE [LARGE SCALE GENOMIC DNA]</scope>
    <source>
        <strain evidence="5 6">DSM 52655</strain>
    </source>
</reference>
<protein>
    <submittedName>
        <fullName evidence="5">ATPase</fullName>
    </submittedName>
</protein>
<evidence type="ECO:0000313" key="6">
    <source>
        <dbReference type="Proteomes" id="UP000217257"/>
    </source>
</evidence>
<evidence type="ECO:0000313" key="5">
    <source>
        <dbReference type="EMBL" id="ATB39027.1"/>
    </source>
</evidence>
<dbReference type="SUPFAM" id="SSF52540">
    <property type="entry name" value="P-loop containing nucleoside triphosphate hydrolases"/>
    <property type="match status" value="1"/>
</dbReference>
<comment type="similarity">
    <text evidence="1">Belongs to the AAA ATPase family.</text>
</comment>
<feature type="domain" description="AAA+ ATPase" evidence="4">
    <location>
        <begin position="214"/>
        <end position="346"/>
    </location>
</feature>
<dbReference type="Proteomes" id="UP000217257">
    <property type="component" value="Chromosome"/>
</dbReference>
<organism evidence="5 6">
    <name type="scientific">Cystobacter fuscus</name>
    <dbReference type="NCBI Taxonomy" id="43"/>
    <lineage>
        <taxon>Bacteria</taxon>
        <taxon>Pseudomonadati</taxon>
        <taxon>Myxococcota</taxon>
        <taxon>Myxococcia</taxon>
        <taxon>Myxococcales</taxon>
        <taxon>Cystobacterineae</taxon>
        <taxon>Archangiaceae</taxon>
        <taxon>Cystobacter</taxon>
    </lineage>
</organism>
<dbReference type="InterPro" id="IPR027417">
    <property type="entry name" value="P-loop_NTPase"/>
</dbReference>
<dbReference type="SMART" id="SM00382">
    <property type="entry name" value="AAA"/>
    <property type="match status" value="1"/>
</dbReference>
<dbReference type="Pfam" id="PF00004">
    <property type="entry name" value="AAA"/>
    <property type="match status" value="1"/>
</dbReference>
<dbReference type="InterPro" id="IPR003959">
    <property type="entry name" value="ATPase_AAA_core"/>
</dbReference>
<evidence type="ECO:0000256" key="2">
    <source>
        <dbReference type="ARBA" id="ARBA00022741"/>
    </source>
</evidence>
<name>A0A250J6C5_9BACT</name>
<dbReference type="RefSeq" id="WP_095987118.1">
    <property type="nucleotide sequence ID" value="NZ_CP022098.1"/>
</dbReference>